<sequence>MDYIANFGQFRKKQPVGNYDGTLLFPSVQRNMLIKKYATKLHKKSCIFVSHLYKIKRINCLNY</sequence>
<evidence type="ECO:0000313" key="2">
    <source>
        <dbReference type="Proteomes" id="UP000594042"/>
    </source>
</evidence>
<organism evidence="1 2">
    <name type="scientific">Coprobacter secundus subsp. similis</name>
    <dbReference type="NCBI Taxonomy" id="2751153"/>
    <lineage>
        <taxon>Bacteria</taxon>
        <taxon>Pseudomonadati</taxon>
        <taxon>Bacteroidota</taxon>
        <taxon>Bacteroidia</taxon>
        <taxon>Bacteroidales</taxon>
        <taxon>Barnesiellaceae</taxon>
        <taxon>Coprobacter</taxon>
    </lineage>
</organism>
<dbReference type="Proteomes" id="UP000594042">
    <property type="component" value="Chromosome"/>
</dbReference>
<proteinExistence type="predicted"/>
<dbReference type="KEGG" id="copr:Cop2CBH44_12040"/>
<keyword evidence="2" id="KW-1185">Reference proteome</keyword>
<protein>
    <submittedName>
        <fullName evidence="1">Uncharacterized protein</fullName>
    </submittedName>
</protein>
<dbReference type="AlphaFoldDB" id="A0A7G1HWC2"/>
<dbReference type="EMBL" id="AP023322">
    <property type="protein sequence ID" value="BCI62851.1"/>
    <property type="molecule type" value="Genomic_DNA"/>
</dbReference>
<name>A0A7G1HWC2_9BACT</name>
<gene>
    <name evidence="1" type="ORF">Cop2CBH44_12040</name>
</gene>
<reference evidence="2" key="1">
    <citation type="submission" date="2020-07" db="EMBL/GenBank/DDBJ databases">
        <title>Complete genome sequencing of Coprobacter sp. strain 2CBH44.</title>
        <authorList>
            <person name="Sakamoto M."/>
            <person name="Murakami T."/>
            <person name="Mori H."/>
        </authorList>
    </citation>
    <scope>NUCLEOTIDE SEQUENCE [LARGE SCALE GENOMIC DNA]</scope>
    <source>
        <strain evidence="2">2CBH44</strain>
    </source>
</reference>
<evidence type="ECO:0000313" key="1">
    <source>
        <dbReference type="EMBL" id="BCI62851.1"/>
    </source>
</evidence>
<accession>A0A7G1HWC2</accession>